<dbReference type="GO" id="GO:0000978">
    <property type="term" value="F:RNA polymerase II cis-regulatory region sequence-specific DNA binding"/>
    <property type="evidence" value="ECO:0007669"/>
    <property type="project" value="TreeGrafter"/>
</dbReference>
<dbReference type="SUPFAM" id="SSF57667">
    <property type="entry name" value="beta-beta-alpha zinc fingers"/>
    <property type="match status" value="2"/>
</dbReference>
<feature type="region of interest" description="Disordered" evidence="8">
    <location>
        <begin position="1"/>
        <end position="34"/>
    </location>
</feature>
<keyword evidence="1" id="KW-0479">Metal-binding</keyword>
<dbReference type="InterPro" id="IPR013087">
    <property type="entry name" value="Znf_C2H2_type"/>
</dbReference>
<keyword evidence="11" id="KW-1185">Reference proteome</keyword>
<dbReference type="FunFam" id="3.30.160.60:FF:000032">
    <property type="entry name" value="Krueppel-like factor 4"/>
    <property type="match status" value="1"/>
</dbReference>
<evidence type="ECO:0000256" key="4">
    <source>
        <dbReference type="ARBA" id="ARBA00022833"/>
    </source>
</evidence>
<dbReference type="Proteomes" id="UP000315783">
    <property type="component" value="Unassembled WGS sequence"/>
</dbReference>
<evidence type="ECO:0000256" key="6">
    <source>
        <dbReference type="ARBA" id="ARBA00023163"/>
    </source>
</evidence>
<keyword evidence="2" id="KW-0677">Repeat</keyword>
<evidence type="ECO:0000256" key="2">
    <source>
        <dbReference type="ARBA" id="ARBA00022737"/>
    </source>
</evidence>
<name>A0A545UPD7_9HYPO</name>
<accession>A0A545UPD7</accession>
<dbReference type="PANTHER" id="PTHR23235:SF120">
    <property type="entry name" value="KRUPPEL-LIKE FACTOR 15"/>
    <property type="match status" value="1"/>
</dbReference>
<dbReference type="SMART" id="SM00355">
    <property type="entry name" value="ZnF_C2H2"/>
    <property type="match status" value="2"/>
</dbReference>
<reference evidence="10 11" key="1">
    <citation type="journal article" date="2019" name="Appl. Microbiol. Biotechnol.">
        <title>Genome sequence of Isaria javanica and comparative genome analysis insights into family S53 peptidase evolution in fungal entomopathogens.</title>
        <authorList>
            <person name="Lin R."/>
            <person name="Zhang X."/>
            <person name="Xin B."/>
            <person name="Zou M."/>
            <person name="Gao Y."/>
            <person name="Qin F."/>
            <person name="Hu Q."/>
            <person name="Xie B."/>
            <person name="Cheng X."/>
        </authorList>
    </citation>
    <scope>NUCLEOTIDE SEQUENCE [LARGE SCALE GENOMIC DNA]</scope>
    <source>
        <strain evidence="10 11">IJ1G</strain>
    </source>
</reference>
<evidence type="ECO:0000256" key="1">
    <source>
        <dbReference type="ARBA" id="ARBA00022723"/>
    </source>
</evidence>
<evidence type="ECO:0000259" key="9">
    <source>
        <dbReference type="PROSITE" id="PS50157"/>
    </source>
</evidence>
<gene>
    <name evidence="10" type="ORF">IF1G_09831</name>
</gene>
<evidence type="ECO:0000313" key="10">
    <source>
        <dbReference type="EMBL" id="TQV91332.1"/>
    </source>
</evidence>
<evidence type="ECO:0000313" key="11">
    <source>
        <dbReference type="Proteomes" id="UP000315783"/>
    </source>
</evidence>
<dbReference type="Gene3D" id="3.30.160.60">
    <property type="entry name" value="Classic Zinc Finger"/>
    <property type="match status" value="2"/>
</dbReference>
<evidence type="ECO:0000256" key="3">
    <source>
        <dbReference type="ARBA" id="ARBA00022771"/>
    </source>
</evidence>
<proteinExistence type="predicted"/>
<keyword evidence="4" id="KW-0862">Zinc</keyword>
<sequence>METSDKRQKRSKTRETLKNTTDPRSLSSMTTTPPEPAVMAYYEDYMQPAYNLEGYGHGLIAAPAMAGRFSAENTTEGVYSTSQVEGPNVPFAGNYVPQYTEQRTNSTTGFTEFHMCDNSVADNRYLRVSELQSIQTLHNAVLASSAPIGTSNQLQSWGHSLGDTAIPHTRSNVGSTAWATNSLPEQLSSVAEYSASTYGIAPACNQTKAESSTAHQEGSFKCDVEGCGKLFTRSYNYKAHLETHDQRRQYPFHCHVHGCDKKFARKTDLQRHHQSVHMKERNHGCTFCGRFFARKDTLHMEDGCPKRFDIETIDLDHTHH</sequence>
<dbReference type="PROSITE" id="PS00028">
    <property type="entry name" value="ZINC_FINGER_C2H2_1"/>
    <property type="match status" value="2"/>
</dbReference>
<evidence type="ECO:0000256" key="5">
    <source>
        <dbReference type="ARBA" id="ARBA00023015"/>
    </source>
</evidence>
<dbReference type="GO" id="GO:0000981">
    <property type="term" value="F:DNA-binding transcription factor activity, RNA polymerase II-specific"/>
    <property type="evidence" value="ECO:0007669"/>
    <property type="project" value="TreeGrafter"/>
</dbReference>
<organism evidence="10 11">
    <name type="scientific">Cordyceps javanica</name>
    <dbReference type="NCBI Taxonomy" id="43265"/>
    <lineage>
        <taxon>Eukaryota</taxon>
        <taxon>Fungi</taxon>
        <taxon>Dikarya</taxon>
        <taxon>Ascomycota</taxon>
        <taxon>Pezizomycotina</taxon>
        <taxon>Sordariomycetes</taxon>
        <taxon>Hypocreomycetidae</taxon>
        <taxon>Hypocreales</taxon>
        <taxon>Cordycipitaceae</taxon>
        <taxon>Cordyceps</taxon>
    </lineage>
</organism>
<dbReference type="EMBL" id="SPUK01000019">
    <property type="protein sequence ID" value="TQV91332.1"/>
    <property type="molecule type" value="Genomic_DNA"/>
</dbReference>
<comment type="caution">
    <text evidence="10">The sequence shown here is derived from an EMBL/GenBank/DDBJ whole genome shotgun (WGS) entry which is preliminary data.</text>
</comment>
<dbReference type="Pfam" id="PF00096">
    <property type="entry name" value="zf-C2H2"/>
    <property type="match status" value="1"/>
</dbReference>
<dbReference type="PANTHER" id="PTHR23235">
    <property type="entry name" value="KRUEPPEL-LIKE TRANSCRIPTION FACTOR"/>
    <property type="match status" value="1"/>
</dbReference>
<protein>
    <recommendedName>
        <fullName evidence="9">C2H2-type domain-containing protein</fullName>
    </recommendedName>
</protein>
<dbReference type="InterPro" id="IPR036236">
    <property type="entry name" value="Znf_C2H2_sf"/>
</dbReference>
<dbReference type="AlphaFoldDB" id="A0A545UPD7"/>
<dbReference type="GO" id="GO:0008270">
    <property type="term" value="F:zinc ion binding"/>
    <property type="evidence" value="ECO:0007669"/>
    <property type="project" value="UniProtKB-KW"/>
</dbReference>
<feature type="domain" description="C2H2-type" evidence="9">
    <location>
        <begin position="220"/>
        <end position="249"/>
    </location>
</feature>
<dbReference type="PROSITE" id="PS50157">
    <property type="entry name" value="ZINC_FINGER_C2H2_2"/>
    <property type="match status" value="2"/>
</dbReference>
<keyword evidence="5" id="KW-0805">Transcription regulation</keyword>
<evidence type="ECO:0000256" key="7">
    <source>
        <dbReference type="PROSITE-ProRule" id="PRU00042"/>
    </source>
</evidence>
<feature type="domain" description="C2H2-type" evidence="9">
    <location>
        <begin position="252"/>
        <end position="282"/>
    </location>
</feature>
<evidence type="ECO:0000256" key="8">
    <source>
        <dbReference type="SAM" id="MobiDB-lite"/>
    </source>
</evidence>
<keyword evidence="6" id="KW-0804">Transcription</keyword>
<keyword evidence="3 7" id="KW-0863">Zinc-finger</keyword>
<dbReference type="STRING" id="43265.A0A545UPD7"/>
<feature type="compositionally biased region" description="Polar residues" evidence="8">
    <location>
        <begin position="18"/>
        <end position="32"/>
    </location>
</feature>